<comment type="similarity">
    <text evidence="7">Belongs to the DHHC palmitoyltransferase family.</text>
</comment>
<feature type="domain" description="Palmitoyltransferase DHHC" evidence="8">
    <location>
        <begin position="88"/>
        <end position="227"/>
    </location>
</feature>
<evidence type="ECO:0000256" key="6">
    <source>
        <dbReference type="ARBA" id="ARBA00023315"/>
    </source>
</evidence>
<keyword evidence="2 7" id="KW-0808">Transferase</keyword>
<reference evidence="9" key="1">
    <citation type="submission" date="2021-10" db="EMBL/GenBank/DDBJ databases">
        <title>Tropical sea cucumber genome reveals ecological adaptation and Cuvierian tubules defense mechanism.</title>
        <authorList>
            <person name="Chen T."/>
        </authorList>
    </citation>
    <scope>NUCLEOTIDE SEQUENCE</scope>
    <source>
        <strain evidence="9">Nanhai2018</strain>
        <tissue evidence="9">Muscle</tissue>
    </source>
</reference>
<name>A0A9Q1CI19_HOLLE</name>
<dbReference type="Pfam" id="PF01529">
    <property type="entry name" value="DHHC"/>
    <property type="match status" value="1"/>
</dbReference>
<evidence type="ECO:0000313" key="10">
    <source>
        <dbReference type="Proteomes" id="UP001152320"/>
    </source>
</evidence>
<keyword evidence="3 7" id="KW-0812">Transmembrane</keyword>
<keyword evidence="10" id="KW-1185">Reference proteome</keyword>
<dbReference type="PANTHER" id="PTHR12246">
    <property type="entry name" value="PALMITOYLTRANSFERASE ZDHHC16"/>
    <property type="match status" value="1"/>
</dbReference>
<dbReference type="InterPro" id="IPR001594">
    <property type="entry name" value="Palmitoyltrfase_DHHC"/>
</dbReference>
<dbReference type="Proteomes" id="UP001152320">
    <property type="component" value="Chromosome 3"/>
</dbReference>
<evidence type="ECO:0000256" key="5">
    <source>
        <dbReference type="ARBA" id="ARBA00023136"/>
    </source>
</evidence>
<evidence type="ECO:0000256" key="2">
    <source>
        <dbReference type="ARBA" id="ARBA00022679"/>
    </source>
</evidence>
<evidence type="ECO:0000256" key="7">
    <source>
        <dbReference type="RuleBase" id="RU079119"/>
    </source>
</evidence>
<dbReference type="EC" id="2.3.1.225" evidence="7"/>
<dbReference type="PROSITE" id="PS50216">
    <property type="entry name" value="DHHC"/>
    <property type="match status" value="1"/>
</dbReference>
<organism evidence="9 10">
    <name type="scientific">Holothuria leucospilota</name>
    <name type="common">Black long sea cucumber</name>
    <name type="synonym">Mertensiothuria leucospilota</name>
    <dbReference type="NCBI Taxonomy" id="206669"/>
    <lineage>
        <taxon>Eukaryota</taxon>
        <taxon>Metazoa</taxon>
        <taxon>Echinodermata</taxon>
        <taxon>Eleutherozoa</taxon>
        <taxon>Echinozoa</taxon>
        <taxon>Holothuroidea</taxon>
        <taxon>Aspidochirotacea</taxon>
        <taxon>Aspidochirotida</taxon>
        <taxon>Holothuriidae</taxon>
        <taxon>Holothuria</taxon>
    </lineage>
</organism>
<keyword evidence="4 7" id="KW-1133">Transmembrane helix</keyword>
<keyword evidence="5 7" id="KW-0472">Membrane</keyword>
<feature type="transmembrane region" description="Helical" evidence="7">
    <location>
        <begin position="134"/>
        <end position="157"/>
    </location>
</feature>
<proteinExistence type="inferred from homology"/>
<accession>A0A9Q1CI19</accession>
<protein>
    <recommendedName>
        <fullName evidence="7">Palmitoyltransferase</fullName>
        <ecNumber evidence="7">2.3.1.225</ecNumber>
    </recommendedName>
</protein>
<dbReference type="OrthoDB" id="302728at2759"/>
<comment type="caution">
    <text evidence="9">The sequence shown here is derived from an EMBL/GenBank/DDBJ whole genome shotgun (WGS) entry which is preliminary data.</text>
</comment>
<feature type="transmembrane region" description="Helical" evidence="7">
    <location>
        <begin position="37"/>
        <end position="61"/>
    </location>
</feature>
<dbReference type="AlphaFoldDB" id="A0A9Q1CI19"/>
<evidence type="ECO:0000256" key="4">
    <source>
        <dbReference type="ARBA" id="ARBA00022989"/>
    </source>
</evidence>
<evidence type="ECO:0000259" key="8">
    <source>
        <dbReference type="Pfam" id="PF01529"/>
    </source>
</evidence>
<dbReference type="GO" id="GO:0016020">
    <property type="term" value="C:membrane"/>
    <property type="evidence" value="ECO:0007669"/>
    <property type="project" value="UniProtKB-SubCell"/>
</dbReference>
<evidence type="ECO:0000256" key="1">
    <source>
        <dbReference type="ARBA" id="ARBA00004141"/>
    </source>
</evidence>
<keyword evidence="6 7" id="KW-0012">Acyltransferase</keyword>
<gene>
    <name evidence="9" type="ORF">HOLleu_08725</name>
</gene>
<dbReference type="EMBL" id="JAIZAY010000003">
    <property type="protein sequence ID" value="KAJ8045678.1"/>
    <property type="molecule type" value="Genomic_DNA"/>
</dbReference>
<comment type="domain">
    <text evidence="7">The DHHC domain is required for palmitoyltransferase activity.</text>
</comment>
<sequence length="276" mass="31824">MCIANIGGTVYFWLMTSILVMVLFSVVLPEFHSDTFLMHFAFGLTLYIILEMMSNYFMCLYNRSYFESGKISSPQSAKLLSTASGGKNWDYCVPCQQYYPPRAHHCPVCKHCILKRDTHCFVIGVCLGHKNLRFFLVFTFYCSVGLFCGALFMWIYLSQSHGAIVSWQGLSYFYPVTLFQWITGSLQTRIFGLVTLVYMDMMLCVGCASQFAWHFINVLRGQTSHEADYDVVTYDQGVFQNLSEVFGRFWIIPFFLPYPLQLPSDGVHWKKPTKGY</sequence>
<evidence type="ECO:0000313" key="9">
    <source>
        <dbReference type="EMBL" id="KAJ8045678.1"/>
    </source>
</evidence>
<dbReference type="InterPro" id="IPR039859">
    <property type="entry name" value="PFA4/ZDH16/20/ERF2-like"/>
</dbReference>
<feature type="transmembrane region" description="Helical" evidence="7">
    <location>
        <begin position="12"/>
        <end position="31"/>
    </location>
</feature>
<comment type="subcellular location">
    <subcellularLocation>
        <location evidence="1">Membrane</location>
        <topology evidence="1">Multi-pass membrane protein</topology>
    </subcellularLocation>
</comment>
<evidence type="ECO:0000256" key="3">
    <source>
        <dbReference type="ARBA" id="ARBA00022692"/>
    </source>
</evidence>
<dbReference type="GO" id="GO:0019706">
    <property type="term" value="F:protein-cysteine S-palmitoyltransferase activity"/>
    <property type="evidence" value="ECO:0007669"/>
    <property type="project" value="UniProtKB-EC"/>
</dbReference>
<comment type="catalytic activity">
    <reaction evidence="7">
        <text>L-cysteinyl-[protein] + hexadecanoyl-CoA = S-hexadecanoyl-L-cysteinyl-[protein] + CoA</text>
        <dbReference type="Rhea" id="RHEA:36683"/>
        <dbReference type="Rhea" id="RHEA-COMP:10131"/>
        <dbReference type="Rhea" id="RHEA-COMP:11032"/>
        <dbReference type="ChEBI" id="CHEBI:29950"/>
        <dbReference type="ChEBI" id="CHEBI:57287"/>
        <dbReference type="ChEBI" id="CHEBI:57379"/>
        <dbReference type="ChEBI" id="CHEBI:74151"/>
        <dbReference type="EC" id="2.3.1.225"/>
    </reaction>
</comment>